<organism evidence="3 4">
    <name type="scientific">Candidatus Thiodiazotropha taylori</name>
    <dbReference type="NCBI Taxonomy" id="2792791"/>
    <lineage>
        <taxon>Bacteria</taxon>
        <taxon>Pseudomonadati</taxon>
        <taxon>Pseudomonadota</taxon>
        <taxon>Gammaproteobacteria</taxon>
        <taxon>Chromatiales</taxon>
        <taxon>Sedimenticolaceae</taxon>
        <taxon>Candidatus Thiodiazotropha</taxon>
    </lineage>
</organism>
<protein>
    <submittedName>
        <fullName evidence="3">Flagellar hook-length control protein FliK</fullName>
    </submittedName>
</protein>
<dbReference type="EMBL" id="JAEPCR010000005">
    <property type="protein sequence ID" value="MCG7977036.1"/>
    <property type="molecule type" value="Genomic_DNA"/>
</dbReference>
<reference evidence="3" key="1">
    <citation type="journal article" date="2021" name="Proc. Natl. Acad. Sci. U.S.A.">
        <title>Global biogeography of chemosynthetic symbionts reveals both localized and globally distributed symbiont groups. .</title>
        <authorList>
            <person name="Osvatic J.T."/>
            <person name="Wilkins L.G.E."/>
            <person name="Leibrecht L."/>
            <person name="Leray M."/>
            <person name="Zauner S."/>
            <person name="Polzin J."/>
            <person name="Camacho Y."/>
            <person name="Gros O."/>
            <person name="van Gils J.A."/>
            <person name="Eisen J.A."/>
            <person name="Petersen J.M."/>
            <person name="Yuen B."/>
        </authorList>
    </citation>
    <scope>NUCLEOTIDE SEQUENCE</scope>
    <source>
        <strain evidence="3">MAGclacostrist055</strain>
    </source>
</reference>
<proteinExistence type="predicted"/>
<dbReference type="Proteomes" id="UP000886674">
    <property type="component" value="Unassembled WGS sequence"/>
</dbReference>
<accession>A0A9E4TRZ0</accession>
<dbReference type="Gene3D" id="3.30.750.140">
    <property type="match status" value="1"/>
</dbReference>
<evidence type="ECO:0000259" key="2">
    <source>
        <dbReference type="Pfam" id="PF02120"/>
    </source>
</evidence>
<comment type="caution">
    <text evidence="3">The sequence shown here is derived from an EMBL/GenBank/DDBJ whole genome shotgun (WGS) entry which is preliminary data.</text>
</comment>
<keyword evidence="3" id="KW-0282">Flagellum</keyword>
<gene>
    <name evidence="3" type="ORF">JAY77_02665</name>
</gene>
<dbReference type="InterPro" id="IPR038610">
    <property type="entry name" value="FliK-like_C_sf"/>
</dbReference>
<feature type="region of interest" description="Disordered" evidence="1">
    <location>
        <begin position="223"/>
        <end position="259"/>
    </location>
</feature>
<feature type="domain" description="Flagellar hook-length control protein-like C-terminal" evidence="2">
    <location>
        <begin position="319"/>
        <end position="382"/>
    </location>
</feature>
<sequence>MTQITHLVQGTLTKGAGWYVEGDASFTRTLTIGQILKAKILRHYEGGRYLAEINGQQKVVDSTIPLRVGEMVHGRVTALDDRIHLQRVASDTDRQQSEKAAKQPRFAGGEQWLDELFARYQVSLNPVDRAALMRQASRASQPQLMALAGLVLSKLGTTITPEFLNGLYRVLNSSRLQALVENLDSPNRLATTEAATTHMGSDDTVQQLAGLMADTRFENLRRNGEIPLMDKGADTTRSKNDPRDGPVLDDRSGEGGKQKWNDPYLEWSLGQRLLNTQSEGSVSHRLSHFPLWFGDRLVEISVALFSQQEQSCGDDGIRHRRLVLSLETANLGHLEITVNLADRHLRLHMVTGEEAATERLARHFGELRTQLERYGWEIDEIDYITEAAVEDGAAVRAVVEHHITQDSLSRLM</sequence>
<feature type="compositionally biased region" description="Basic and acidic residues" evidence="1">
    <location>
        <begin position="231"/>
        <end position="259"/>
    </location>
</feature>
<dbReference type="AlphaFoldDB" id="A0A9E4TRZ0"/>
<name>A0A9E4TRZ0_9GAMM</name>
<keyword evidence="3" id="KW-0966">Cell projection</keyword>
<dbReference type="InterPro" id="IPR021136">
    <property type="entry name" value="Flagellar_hook_control-like_C"/>
</dbReference>
<keyword evidence="3" id="KW-0969">Cilium</keyword>
<evidence type="ECO:0000256" key="1">
    <source>
        <dbReference type="SAM" id="MobiDB-lite"/>
    </source>
</evidence>
<dbReference type="Pfam" id="PF02120">
    <property type="entry name" value="Flg_hook"/>
    <property type="match status" value="1"/>
</dbReference>
<evidence type="ECO:0000313" key="4">
    <source>
        <dbReference type="Proteomes" id="UP000886674"/>
    </source>
</evidence>
<evidence type="ECO:0000313" key="3">
    <source>
        <dbReference type="EMBL" id="MCG7977036.1"/>
    </source>
</evidence>